<evidence type="ECO:0000259" key="1">
    <source>
        <dbReference type="Pfam" id="PF23310"/>
    </source>
</evidence>
<name>A0A6J1CF61_MOMCH</name>
<dbReference type="KEGG" id="mcha:111010178"/>
<keyword evidence="2" id="KW-1185">Reference proteome</keyword>
<dbReference type="PANTHER" id="PTHR33784:SF10">
    <property type="entry name" value="F-BOX PROTEIN"/>
    <property type="match status" value="1"/>
</dbReference>
<accession>A0A6J1CF61</accession>
<feature type="domain" description="At2g35280-like TPR" evidence="1">
    <location>
        <begin position="85"/>
        <end position="187"/>
    </location>
</feature>
<reference evidence="3" key="1">
    <citation type="submission" date="2025-08" db="UniProtKB">
        <authorList>
            <consortium name="RefSeq"/>
        </authorList>
    </citation>
    <scope>IDENTIFICATION</scope>
    <source>
        <strain evidence="3">OHB3-1</strain>
    </source>
</reference>
<evidence type="ECO:0000313" key="2">
    <source>
        <dbReference type="Proteomes" id="UP000504603"/>
    </source>
</evidence>
<dbReference type="InterPro" id="IPR057136">
    <property type="entry name" value="At2g35280_TPR_dom"/>
</dbReference>
<gene>
    <name evidence="3" type="primary">LOC111010178</name>
</gene>
<protein>
    <submittedName>
        <fullName evidence="3">F-box protein At1g67623</fullName>
    </submittedName>
</protein>
<dbReference type="InterPro" id="IPR040338">
    <property type="entry name" value="At1g67623-like"/>
</dbReference>
<evidence type="ECO:0000313" key="3">
    <source>
        <dbReference type="RefSeq" id="XP_022139208.1"/>
    </source>
</evidence>
<dbReference type="AlphaFoldDB" id="A0A6J1CF61"/>
<dbReference type="Pfam" id="PF23310">
    <property type="entry name" value="TPR_27"/>
    <property type="match status" value="1"/>
</dbReference>
<dbReference type="OrthoDB" id="1865546at2759"/>
<dbReference type="InterPro" id="IPR036047">
    <property type="entry name" value="F-box-like_dom_sf"/>
</dbReference>
<sequence length="261" mass="30109">MGLQIKRKTHVLEPDHQFHRAKTVRFAAPSAAINSLPRDILVEILAKVAASSFSDLYNAKLANKDFLGAAMDGHVLHHVLLRDLPVFSWWHGPKFSSFIENCVKAGNPEALFRMGMIQFFCRNEEASGLANLKASGEKGHVEAAYVYGVILYRQSKGEAGAEFLRRCESRGGERMTECRRRIKWFVWGMWVKNKSFLREDKEYLDRRRQSCCFEKECHMIKMMGWDWTDEANCYGDDTCERCKWNGEVSRFSNMLRTGGYN</sequence>
<dbReference type="PANTHER" id="PTHR33784">
    <property type="entry name" value="OS05G0482100 PROTEIN"/>
    <property type="match status" value="1"/>
</dbReference>
<proteinExistence type="predicted"/>
<dbReference type="RefSeq" id="XP_022139208.1">
    <property type="nucleotide sequence ID" value="XM_022283516.1"/>
</dbReference>
<organism evidence="2 3">
    <name type="scientific">Momordica charantia</name>
    <name type="common">Bitter gourd</name>
    <name type="synonym">Balsam pear</name>
    <dbReference type="NCBI Taxonomy" id="3673"/>
    <lineage>
        <taxon>Eukaryota</taxon>
        <taxon>Viridiplantae</taxon>
        <taxon>Streptophyta</taxon>
        <taxon>Embryophyta</taxon>
        <taxon>Tracheophyta</taxon>
        <taxon>Spermatophyta</taxon>
        <taxon>Magnoliopsida</taxon>
        <taxon>eudicotyledons</taxon>
        <taxon>Gunneridae</taxon>
        <taxon>Pentapetalae</taxon>
        <taxon>rosids</taxon>
        <taxon>fabids</taxon>
        <taxon>Cucurbitales</taxon>
        <taxon>Cucurbitaceae</taxon>
        <taxon>Momordiceae</taxon>
        <taxon>Momordica</taxon>
    </lineage>
</organism>
<dbReference type="Proteomes" id="UP000504603">
    <property type="component" value="Unplaced"/>
</dbReference>
<dbReference type="SUPFAM" id="SSF81383">
    <property type="entry name" value="F-box domain"/>
    <property type="match status" value="1"/>
</dbReference>
<dbReference type="GeneID" id="111010178"/>